<feature type="domain" description="Ig-like" evidence="6">
    <location>
        <begin position="28"/>
        <end position="117"/>
    </location>
</feature>
<dbReference type="InterPro" id="IPR036179">
    <property type="entry name" value="Ig-like_dom_sf"/>
</dbReference>
<evidence type="ECO:0000256" key="4">
    <source>
        <dbReference type="SAM" id="Phobius"/>
    </source>
</evidence>
<feature type="domain" description="Fibronectin type-III" evidence="7">
    <location>
        <begin position="680"/>
        <end position="774"/>
    </location>
</feature>
<evidence type="ECO:0000256" key="3">
    <source>
        <dbReference type="SAM" id="MobiDB-lite"/>
    </source>
</evidence>
<dbReference type="EMBL" id="CADEPM010000002">
    <property type="protein sequence ID" value="CAB3400452.1"/>
    <property type="molecule type" value="Genomic_DNA"/>
</dbReference>
<feature type="region of interest" description="Disordered" evidence="3">
    <location>
        <begin position="991"/>
        <end position="1070"/>
    </location>
</feature>
<dbReference type="Gene3D" id="2.60.40.10">
    <property type="entry name" value="Immunoglobulins"/>
    <property type="match status" value="6"/>
</dbReference>
<proteinExistence type="predicted"/>
<evidence type="ECO:0000256" key="1">
    <source>
        <dbReference type="ARBA" id="ARBA00022737"/>
    </source>
</evidence>
<protein>
    <submittedName>
        <fullName evidence="8">Uncharacterized protein</fullName>
    </submittedName>
</protein>
<feature type="domain" description="Ig-like" evidence="6">
    <location>
        <begin position="493"/>
        <end position="548"/>
    </location>
</feature>
<feature type="compositionally biased region" description="Polar residues" evidence="3">
    <location>
        <begin position="1049"/>
        <end position="1059"/>
    </location>
</feature>
<dbReference type="PANTHER" id="PTHR44170:SF55">
    <property type="entry name" value="OBSCURIN ISOFORM X2"/>
    <property type="match status" value="1"/>
</dbReference>
<dbReference type="CDD" id="cd00063">
    <property type="entry name" value="FN3"/>
    <property type="match status" value="2"/>
</dbReference>
<keyword evidence="4" id="KW-1133">Transmembrane helix</keyword>
<evidence type="ECO:0000259" key="6">
    <source>
        <dbReference type="PROSITE" id="PS50835"/>
    </source>
</evidence>
<feature type="chain" id="PRO_5035742589" evidence="5">
    <location>
        <begin position="19"/>
        <end position="1070"/>
    </location>
</feature>
<dbReference type="SMART" id="SM00409">
    <property type="entry name" value="IG"/>
    <property type="match status" value="4"/>
</dbReference>
<feature type="domain" description="Fibronectin type-III" evidence="7">
    <location>
        <begin position="570"/>
        <end position="675"/>
    </location>
</feature>
<feature type="compositionally biased region" description="Basic and acidic residues" evidence="3">
    <location>
        <begin position="1061"/>
        <end position="1070"/>
    </location>
</feature>
<dbReference type="OrthoDB" id="5982258at2759"/>
<dbReference type="PROSITE" id="PS50853">
    <property type="entry name" value="FN3"/>
    <property type="match status" value="2"/>
</dbReference>
<dbReference type="Proteomes" id="UP000494206">
    <property type="component" value="Unassembled WGS sequence"/>
</dbReference>
<evidence type="ECO:0000259" key="7">
    <source>
        <dbReference type="PROSITE" id="PS50853"/>
    </source>
</evidence>
<dbReference type="InterPro" id="IPR007110">
    <property type="entry name" value="Ig-like_dom"/>
</dbReference>
<keyword evidence="1" id="KW-0677">Repeat</keyword>
<accession>A0A8S1EEA4</accession>
<dbReference type="AlphaFoldDB" id="A0A8S1EEA4"/>
<feature type="compositionally biased region" description="Polar residues" evidence="3">
    <location>
        <begin position="991"/>
        <end position="1007"/>
    </location>
</feature>
<dbReference type="PROSITE" id="PS50835">
    <property type="entry name" value="IG_LIKE"/>
    <property type="match status" value="4"/>
</dbReference>
<dbReference type="SUPFAM" id="SSF48726">
    <property type="entry name" value="Immunoglobulin"/>
    <property type="match status" value="4"/>
</dbReference>
<organism evidence="8 9">
    <name type="scientific">Caenorhabditis bovis</name>
    <dbReference type="NCBI Taxonomy" id="2654633"/>
    <lineage>
        <taxon>Eukaryota</taxon>
        <taxon>Metazoa</taxon>
        <taxon>Ecdysozoa</taxon>
        <taxon>Nematoda</taxon>
        <taxon>Chromadorea</taxon>
        <taxon>Rhabditida</taxon>
        <taxon>Rhabditina</taxon>
        <taxon>Rhabditomorpha</taxon>
        <taxon>Rhabditoidea</taxon>
        <taxon>Rhabditidae</taxon>
        <taxon>Peloderinae</taxon>
        <taxon>Caenorhabditis</taxon>
    </lineage>
</organism>
<feature type="transmembrane region" description="Helical" evidence="4">
    <location>
        <begin position="795"/>
        <end position="817"/>
    </location>
</feature>
<dbReference type="InterPro" id="IPR013783">
    <property type="entry name" value="Ig-like_fold"/>
</dbReference>
<evidence type="ECO:0000313" key="9">
    <source>
        <dbReference type="Proteomes" id="UP000494206"/>
    </source>
</evidence>
<dbReference type="InterPro" id="IPR003599">
    <property type="entry name" value="Ig_sub"/>
</dbReference>
<keyword evidence="2" id="KW-1015">Disulfide bond</keyword>
<dbReference type="GO" id="GO:0098609">
    <property type="term" value="P:cell-cell adhesion"/>
    <property type="evidence" value="ECO:0007669"/>
    <property type="project" value="TreeGrafter"/>
</dbReference>
<evidence type="ECO:0000256" key="5">
    <source>
        <dbReference type="SAM" id="SignalP"/>
    </source>
</evidence>
<feature type="signal peptide" evidence="5">
    <location>
        <begin position="1"/>
        <end position="18"/>
    </location>
</feature>
<dbReference type="Pfam" id="PF07679">
    <property type="entry name" value="I-set"/>
    <property type="match status" value="1"/>
</dbReference>
<keyword evidence="5" id="KW-0732">Signal</keyword>
<dbReference type="SUPFAM" id="SSF49265">
    <property type="entry name" value="Fibronectin type III"/>
    <property type="match status" value="1"/>
</dbReference>
<dbReference type="PANTHER" id="PTHR44170">
    <property type="entry name" value="PROTEIN SIDEKICK"/>
    <property type="match status" value="1"/>
</dbReference>
<sequence>MKSIRIAFLFVLVHLATGELRSQIYELPSLLVETDQAYLQKKIPTNLTCELSAGYSEARILSVYWILNNEFIEFNDTDYTWNGTILTVNGLRQQNEGDYQCLAEIADIRLANRQLITTKLISSPLKVRRARMTKFDKVLDHAITVRENEVARLPCAGIPDVIPGPPTICFERLGHNEGCLGTKNGTKHLTTSSGMQIMLVQPSDAGFYHCVVHNDFTNQTRKSPKPVLLYVRETNNTDKTRQPDIHPTLIFPAKETSIDKPIDVDVAEGEEVVLECVMSLAKIVWIKHNDSTPIISMNDNNSRFQQVWGNLKIRSVAHGDSGIYSCLGLPILGNTTTFDDTTRPRIDYNLIVHSPTGVHLSISPQIDKTYMLECLATNLRYEIPMAFVNGSSLSRSIELMGIPSNTNFYTNPIRVQLQVKTTFSGSVQCISRPAMDEAEIYGMGLERGKSMNMFIMSSHSSDSELIRQGPSNLTVEIGATADLPCSTHRGVKSWRRNNELIPLFSSRTKILGTNTLRITNVQKNDEGWYTCSITGDSGKRYTASAYLKVVSYTTPVPKTTTTEPFVQKKKDDKIDVEDVRGFVTGTEVRIQWSVLGKLEALTKISKFVIEVQRSGSEDDEWMEADAVDSHVRATTIKNLIPDNKYMFRIKMVRDNGSFVISQPTTWMKVEQLSGDVLPIAPKIDSVYQYTSESAKVFFSHNFAIDNAAAKTFVIVYGEKGDNKSLVTQVDGTQTEAIISGLKLDKTYVIHAIAENAAGKSLSSAEYLFNTTHSGMFSSVRIFFSSVQPYLTFKNIALFGIVTTLAIIVILVCCMVFCNLRTRKGPKTQANGKFLDTSYRIFNEQKVHKSRIFDDTNEILDGDIDECSPLKVKQVDERNDEDHDKFGFNADTALPNLYGNIDDVMEVENISEAPNDPTYVSASKLGGEYGVHSAARCYSPESRTSHEMLVSYSRSAPNSTTNSASPQMNGSMQRVKAYNYADSLLYSPAGTTSSIAETNSTGQPNRLNCESPGHPQSDESDQGIRCGGSSRSSHMSSSDGSKVVSMGTFKGNTPTNSFINTYDRRRSENVA</sequence>
<dbReference type="InterPro" id="IPR003598">
    <property type="entry name" value="Ig_sub2"/>
</dbReference>
<dbReference type="SMART" id="SM00060">
    <property type="entry name" value="FN3"/>
    <property type="match status" value="2"/>
</dbReference>
<comment type="caution">
    <text evidence="8">The sequence shown here is derived from an EMBL/GenBank/DDBJ whole genome shotgun (WGS) entry which is preliminary data.</text>
</comment>
<dbReference type="SMART" id="SM00408">
    <property type="entry name" value="IGc2"/>
    <property type="match status" value="2"/>
</dbReference>
<dbReference type="InterPro" id="IPR013098">
    <property type="entry name" value="Ig_I-set"/>
</dbReference>
<feature type="domain" description="Ig-like" evidence="6">
    <location>
        <begin position="243"/>
        <end position="326"/>
    </location>
</feature>
<feature type="compositionally biased region" description="Low complexity" evidence="3">
    <location>
        <begin position="1026"/>
        <end position="1046"/>
    </location>
</feature>
<dbReference type="InterPro" id="IPR036116">
    <property type="entry name" value="FN3_sf"/>
</dbReference>
<dbReference type="InterPro" id="IPR003961">
    <property type="entry name" value="FN3_dom"/>
</dbReference>
<evidence type="ECO:0000313" key="8">
    <source>
        <dbReference type="EMBL" id="CAB3400452.1"/>
    </source>
</evidence>
<keyword evidence="9" id="KW-1185">Reference proteome</keyword>
<keyword evidence="4" id="KW-0812">Transmembrane</keyword>
<evidence type="ECO:0000256" key="2">
    <source>
        <dbReference type="ARBA" id="ARBA00023157"/>
    </source>
</evidence>
<name>A0A8S1EEA4_9PELO</name>
<dbReference type="Pfam" id="PF00041">
    <property type="entry name" value="fn3"/>
    <property type="match status" value="1"/>
</dbReference>
<reference evidence="8 9" key="1">
    <citation type="submission" date="2020-04" db="EMBL/GenBank/DDBJ databases">
        <authorList>
            <person name="Laetsch R D."/>
            <person name="Stevens L."/>
            <person name="Kumar S."/>
            <person name="Blaxter L. M."/>
        </authorList>
    </citation>
    <scope>NUCLEOTIDE SEQUENCE [LARGE SCALE GENOMIC DNA]</scope>
</reference>
<keyword evidence="4" id="KW-0472">Membrane</keyword>
<feature type="domain" description="Ig-like" evidence="6">
    <location>
        <begin position="124"/>
        <end position="228"/>
    </location>
</feature>
<gene>
    <name evidence="8" type="ORF">CBOVIS_LOCUS3393</name>
</gene>